<gene>
    <name evidence="2" type="ORF">Afil01_28540</name>
</gene>
<organism evidence="2 3">
    <name type="scientific">Actinorhabdospora filicis</name>
    <dbReference type="NCBI Taxonomy" id="1785913"/>
    <lineage>
        <taxon>Bacteria</taxon>
        <taxon>Bacillati</taxon>
        <taxon>Actinomycetota</taxon>
        <taxon>Actinomycetes</taxon>
        <taxon>Micromonosporales</taxon>
        <taxon>Micromonosporaceae</taxon>
        <taxon>Actinorhabdospora</taxon>
    </lineage>
</organism>
<evidence type="ECO:0008006" key="4">
    <source>
        <dbReference type="Google" id="ProtNLM"/>
    </source>
</evidence>
<dbReference type="Proteomes" id="UP001165079">
    <property type="component" value="Unassembled WGS sequence"/>
</dbReference>
<dbReference type="InterPro" id="IPR032675">
    <property type="entry name" value="LRR_dom_sf"/>
</dbReference>
<evidence type="ECO:0000313" key="3">
    <source>
        <dbReference type="Proteomes" id="UP001165079"/>
    </source>
</evidence>
<dbReference type="SUPFAM" id="SSF52058">
    <property type="entry name" value="L domain-like"/>
    <property type="match status" value="1"/>
</dbReference>
<dbReference type="Gene3D" id="3.80.10.10">
    <property type="entry name" value="Ribonuclease Inhibitor"/>
    <property type="match status" value="1"/>
</dbReference>
<accession>A0A9W6SLM0</accession>
<name>A0A9W6SLM0_9ACTN</name>
<feature type="compositionally biased region" description="Polar residues" evidence="1">
    <location>
        <begin position="9"/>
        <end position="21"/>
    </location>
</feature>
<proteinExistence type="predicted"/>
<protein>
    <recommendedName>
        <fullName evidence="4">Leucine-rich repeat domain-containing protein</fullName>
    </recommendedName>
</protein>
<comment type="caution">
    <text evidence="2">The sequence shown here is derived from an EMBL/GenBank/DDBJ whole genome shotgun (WGS) entry which is preliminary data.</text>
</comment>
<feature type="region of interest" description="Disordered" evidence="1">
    <location>
        <begin position="1"/>
        <end position="49"/>
    </location>
</feature>
<evidence type="ECO:0000256" key="1">
    <source>
        <dbReference type="SAM" id="MobiDB-lite"/>
    </source>
</evidence>
<dbReference type="EMBL" id="BSTX01000002">
    <property type="protein sequence ID" value="GLZ78047.1"/>
    <property type="molecule type" value="Genomic_DNA"/>
</dbReference>
<evidence type="ECO:0000313" key="2">
    <source>
        <dbReference type="EMBL" id="GLZ78047.1"/>
    </source>
</evidence>
<keyword evidence="3" id="KW-1185">Reference proteome</keyword>
<reference evidence="2" key="1">
    <citation type="submission" date="2023-03" db="EMBL/GenBank/DDBJ databases">
        <title>Actinorhabdospora filicis NBRC 111898.</title>
        <authorList>
            <person name="Ichikawa N."/>
            <person name="Sato H."/>
            <person name="Tonouchi N."/>
        </authorList>
    </citation>
    <scope>NUCLEOTIDE SEQUENCE</scope>
    <source>
        <strain evidence="2">NBRC 111898</strain>
    </source>
</reference>
<dbReference type="AlphaFoldDB" id="A0A9W6SLM0"/>
<feature type="compositionally biased region" description="Basic and acidic residues" evidence="1">
    <location>
        <begin position="22"/>
        <end position="37"/>
    </location>
</feature>
<sequence>MDGERYRQVYTNRQTGGVRSSENGRSRESCECIEQSHSRPRRPTRFHGDLQDTSAQGWLRLLDLIEEAAADGRDIFKPFADLTPEQRSQVVTLPATIGKLTAVKHLVLYGSNLVRIPPEIGGMKSLVEFTPYTSYRLHWFPYELSRLPNLRGSTVSTRAVYGNYKYRPHFPPLTGVADEHTDLGDLDPGVWGTTSISACSVCDGPVEAATLRQVWISLRTSGADVLPLLVNACSTACVESLPQPAKGYVQVPHAGGPNVPQPARGPIAH</sequence>